<dbReference type="PANTHER" id="PTHR14449:SF2">
    <property type="entry name" value="FANCONI ANEMIA GROUP F PROTEIN"/>
    <property type="match status" value="1"/>
</dbReference>
<dbReference type="GO" id="GO:0036297">
    <property type="term" value="P:interstrand cross-link repair"/>
    <property type="evidence" value="ECO:0007669"/>
    <property type="project" value="InterPro"/>
</dbReference>
<keyword evidence="2" id="KW-1185">Reference proteome</keyword>
<evidence type="ECO:0000313" key="1">
    <source>
        <dbReference type="EMBL" id="KAK4801617.1"/>
    </source>
</evidence>
<reference evidence="1 2" key="1">
    <citation type="journal article" date="2023" name="Hortic Res">
        <title>Pangenome of water caltrop reveals structural variations and asymmetric subgenome divergence after allopolyploidization.</title>
        <authorList>
            <person name="Zhang X."/>
            <person name="Chen Y."/>
            <person name="Wang L."/>
            <person name="Yuan Y."/>
            <person name="Fang M."/>
            <person name="Shi L."/>
            <person name="Lu R."/>
            <person name="Comes H.P."/>
            <person name="Ma Y."/>
            <person name="Chen Y."/>
            <person name="Huang G."/>
            <person name="Zhou Y."/>
            <person name="Zheng Z."/>
            <person name="Qiu Y."/>
        </authorList>
    </citation>
    <scope>NUCLEOTIDE SEQUENCE [LARGE SCALE GENOMIC DNA]</scope>
    <source>
        <strain evidence="1">F231</strain>
    </source>
</reference>
<dbReference type="GO" id="GO:0043240">
    <property type="term" value="C:Fanconi anaemia nuclear complex"/>
    <property type="evidence" value="ECO:0007669"/>
    <property type="project" value="InterPro"/>
</dbReference>
<dbReference type="Pfam" id="PF11107">
    <property type="entry name" value="FANCF"/>
    <property type="match status" value="1"/>
</dbReference>
<comment type="caution">
    <text evidence="1">The sequence shown here is derived from an EMBL/GenBank/DDBJ whole genome shotgun (WGS) entry which is preliminary data.</text>
</comment>
<proteinExistence type="predicted"/>
<name>A0AAN7RF96_TRANT</name>
<dbReference type="PANTHER" id="PTHR14449">
    <property type="entry name" value="FANCONI ANEMIA GROUP F PROTEIN FANCF"/>
    <property type="match status" value="1"/>
</dbReference>
<dbReference type="EMBL" id="JAXQNO010000003">
    <property type="protein sequence ID" value="KAK4801617.1"/>
    <property type="molecule type" value="Genomic_DNA"/>
</dbReference>
<dbReference type="AlphaFoldDB" id="A0AAN7RF96"/>
<dbReference type="InterPro" id="IPR035428">
    <property type="entry name" value="FANCF"/>
</dbReference>
<evidence type="ECO:0000313" key="2">
    <source>
        <dbReference type="Proteomes" id="UP001346149"/>
    </source>
</evidence>
<dbReference type="Proteomes" id="UP001346149">
    <property type="component" value="Unassembled WGS sequence"/>
</dbReference>
<gene>
    <name evidence="1" type="ORF">SAY86_022104</name>
</gene>
<protein>
    <submittedName>
        <fullName evidence="1">Uncharacterized protein</fullName>
    </submittedName>
</protein>
<accession>A0AAN7RF96</accession>
<organism evidence="1 2">
    <name type="scientific">Trapa natans</name>
    <name type="common">Water chestnut</name>
    <dbReference type="NCBI Taxonomy" id="22666"/>
    <lineage>
        <taxon>Eukaryota</taxon>
        <taxon>Viridiplantae</taxon>
        <taxon>Streptophyta</taxon>
        <taxon>Embryophyta</taxon>
        <taxon>Tracheophyta</taxon>
        <taxon>Spermatophyta</taxon>
        <taxon>Magnoliopsida</taxon>
        <taxon>eudicotyledons</taxon>
        <taxon>Gunneridae</taxon>
        <taxon>Pentapetalae</taxon>
        <taxon>rosids</taxon>
        <taxon>malvids</taxon>
        <taxon>Myrtales</taxon>
        <taxon>Lythraceae</taxon>
        <taxon>Trapa</taxon>
    </lineage>
</organism>
<sequence length="445" mass="51000">MGWHHPEIGLDEMVKLVKGFVDILILSSGYQSSGLTAHWDADNIKKAFHWSLYFERVLSDLKDSKYYHESVQELDAALSELKSQSSFPLGLSHISSDTLVRASVLVAEHMIHTLPLRDAHLKAVLTAAIKMDLDAHAKTENDCLSKYLKRLNLLSIDPQDCSTSCEKKSALGEENMDNSYDWTSMSTRELFRRQTAVSDILSLQKALYSFSTTIRAFKENNIILREQLKNAKFSLSEDEMDGFITWNKWKSKSLLYFLDKRTIRLISGVSMIFSSQKSQWIRLFECLANSENLHKRVELLLLGCTVDRWSSIVEHFQTISFDCLTTLDRFIEVQNLLMGRSGRPFPRNENENSKESSILDYLTKILGHELHVLWTLPPALLAAAIPSRSTMLRIYLNQIEIQLKGELARYCGCTEETKEHRDCELAERIWCLHAFHTSNSLANVQ</sequence>